<dbReference type="OrthoDB" id="7192139at2"/>
<evidence type="ECO:0000313" key="1">
    <source>
        <dbReference type="EMBL" id="RDC60990.1"/>
    </source>
</evidence>
<dbReference type="SUPFAM" id="SSF56784">
    <property type="entry name" value="HAD-like"/>
    <property type="match status" value="1"/>
</dbReference>
<dbReference type="Proteomes" id="UP000253727">
    <property type="component" value="Unassembled WGS sequence"/>
</dbReference>
<organism evidence="1 2">
    <name type="scientific">Alteripontixanthobacter maritimus</name>
    <dbReference type="NCBI Taxonomy" id="2161824"/>
    <lineage>
        <taxon>Bacteria</taxon>
        <taxon>Pseudomonadati</taxon>
        <taxon>Pseudomonadota</taxon>
        <taxon>Alphaproteobacteria</taxon>
        <taxon>Sphingomonadales</taxon>
        <taxon>Erythrobacteraceae</taxon>
        <taxon>Alteripontixanthobacter</taxon>
    </lineage>
</organism>
<name>A0A369Q9G1_9SPHN</name>
<gene>
    <name evidence="1" type="ORF">HME9302_02207</name>
</gene>
<evidence type="ECO:0000313" key="2">
    <source>
        <dbReference type="Proteomes" id="UP000253727"/>
    </source>
</evidence>
<sequence length="217" mass="24038">MNAQTPIPNPRPLVISDCDEVLLHMVSHFKNWLGETQEVSFELEGNNFATAMRWTASGEQVPEKDIWRLLGAFFDTEMGRQDAIPGAIEAMHAIAEKADVVILTNLVDKRRDDRAAQLRALGLDIKVFTNQGPKGPAIAAILKEYQPSMAIFIDDLAQHHASAKETVPHVTRLHLCGEPSIAGHITCGHATGHAHARIDSWDKALPWIMDRIEEDAI</sequence>
<comment type="caution">
    <text evidence="1">The sequence shown here is derived from an EMBL/GenBank/DDBJ whole genome shotgun (WGS) entry which is preliminary data.</text>
</comment>
<dbReference type="InterPro" id="IPR036412">
    <property type="entry name" value="HAD-like_sf"/>
</dbReference>
<dbReference type="InterPro" id="IPR006357">
    <property type="entry name" value="HAD-SF_hydro_IIA"/>
</dbReference>
<dbReference type="InterPro" id="IPR023214">
    <property type="entry name" value="HAD_sf"/>
</dbReference>
<evidence type="ECO:0008006" key="3">
    <source>
        <dbReference type="Google" id="ProtNLM"/>
    </source>
</evidence>
<proteinExistence type="predicted"/>
<dbReference type="EMBL" id="QBKA01000002">
    <property type="protein sequence ID" value="RDC60990.1"/>
    <property type="molecule type" value="Genomic_DNA"/>
</dbReference>
<dbReference type="AlphaFoldDB" id="A0A369Q9G1"/>
<protein>
    <recommendedName>
        <fullName evidence="3">Phosphoglycolate phosphatase</fullName>
    </recommendedName>
</protein>
<dbReference type="RefSeq" id="WP_115367033.1">
    <property type="nucleotide sequence ID" value="NZ_QBKA01000002.1"/>
</dbReference>
<dbReference type="Pfam" id="PF13344">
    <property type="entry name" value="Hydrolase_6"/>
    <property type="match status" value="1"/>
</dbReference>
<keyword evidence="2" id="KW-1185">Reference proteome</keyword>
<reference evidence="1 2" key="1">
    <citation type="submission" date="2018-04" db="EMBL/GenBank/DDBJ databases">
        <title>Altererythrobacter sp. HME9302 genome sequencing and assembly.</title>
        <authorList>
            <person name="Kang H."/>
            <person name="Kim H."/>
            <person name="Joh K."/>
        </authorList>
    </citation>
    <scope>NUCLEOTIDE SEQUENCE [LARGE SCALE GENOMIC DNA]</scope>
    <source>
        <strain evidence="1 2">HME9302</strain>
    </source>
</reference>
<accession>A0A369Q9G1</accession>
<dbReference type="Gene3D" id="3.40.50.1000">
    <property type="entry name" value="HAD superfamily/HAD-like"/>
    <property type="match status" value="1"/>
</dbReference>